<proteinExistence type="predicted"/>
<accession>A0ABQ4R326</accession>
<sequence>MITRPLILLAGLVPTLLAPSPAPAQERLPAPALRCGEVAAVVTRRGAVLVGTGPFTYARLVRDTGFCTIEETTRPFFGPSADAPQCFLGYECRDRFNEGRDRN</sequence>
<reference evidence="2" key="2">
    <citation type="submission" date="2021-08" db="EMBL/GenBank/DDBJ databases">
        <authorList>
            <person name="Tani A."/>
            <person name="Ola A."/>
            <person name="Ogura Y."/>
            <person name="Katsura K."/>
            <person name="Hayashi T."/>
        </authorList>
    </citation>
    <scope>NUCLEOTIDE SEQUENCE</scope>
    <source>
        <strain evidence="2">KCTC 52305</strain>
    </source>
</reference>
<keyword evidence="1" id="KW-0732">Signal</keyword>
<reference evidence="2" key="1">
    <citation type="journal article" date="2021" name="Front. Microbiol.">
        <title>Comprehensive Comparative Genomics and Phenotyping of Methylobacterium Species.</title>
        <authorList>
            <person name="Alessa O."/>
            <person name="Ogura Y."/>
            <person name="Fujitani Y."/>
            <person name="Takami H."/>
            <person name="Hayashi T."/>
            <person name="Sahin N."/>
            <person name="Tani A."/>
        </authorList>
    </citation>
    <scope>NUCLEOTIDE SEQUENCE</scope>
    <source>
        <strain evidence="2">KCTC 52305</strain>
    </source>
</reference>
<feature type="chain" id="PRO_5045905272" evidence="1">
    <location>
        <begin position="25"/>
        <end position="103"/>
    </location>
</feature>
<dbReference type="EMBL" id="BPQH01000016">
    <property type="protein sequence ID" value="GJD52080.1"/>
    <property type="molecule type" value="Genomic_DNA"/>
</dbReference>
<gene>
    <name evidence="2" type="ORF">OPKNFCMD_4842</name>
</gene>
<feature type="signal peptide" evidence="1">
    <location>
        <begin position="1"/>
        <end position="24"/>
    </location>
</feature>
<evidence type="ECO:0000313" key="2">
    <source>
        <dbReference type="EMBL" id="GJD52080.1"/>
    </source>
</evidence>
<evidence type="ECO:0000313" key="3">
    <source>
        <dbReference type="Proteomes" id="UP001055167"/>
    </source>
</evidence>
<dbReference type="RefSeq" id="WP_128560423.1">
    <property type="nucleotide sequence ID" value="NZ_BPQH01000016.1"/>
</dbReference>
<dbReference type="Proteomes" id="UP001055167">
    <property type="component" value="Unassembled WGS sequence"/>
</dbReference>
<comment type="caution">
    <text evidence="2">The sequence shown here is derived from an EMBL/GenBank/DDBJ whole genome shotgun (WGS) entry which is preliminary data.</text>
</comment>
<protein>
    <submittedName>
        <fullName evidence="2">Uncharacterized protein</fullName>
    </submittedName>
</protein>
<evidence type="ECO:0000256" key="1">
    <source>
        <dbReference type="SAM" id="SignalP"/>
    </source>
</evidence>
<organism evidence="2 3">
    <name type="scientific">Methylobacterium crusticola</name>
    <dbReference type="NCBI Taxonomy" id="1697972"/>
    <lineage>
        <taxon>Bacteria</taxon>
        <taxon>Pseudomonadati</taxon>
        <taxon>Pseudomonadota</taxon>
        <taxon>Alphaproteobacteria</taxon>
        <taxon>Hyphomicrobiales</taxon>
        <taxon>Methylobacteriaceae</taxon>
        <taxon>Methylobacterium</taxon>
    </lineage>
</organism>
<keyword evidence="3" id="KW-1185">Reference proteome</keyword>
<name>A0ABQ4R326_9HYPH</name>